<accession>A0A229S4V9</accession>
<evidence type="ECO:0008006" key="3">
    <source>
        <dbReference type="Google" id="ProtNLM"/>
    </source>
</evidence>
<proteinExistence type="predicted"/>
<comment type="caution">
    <text evidence="1">The sequence shown here is derived from an EMBL/GenBank/DDBJ whole genome shotgun (WGS) entry which is preliminary data.</text>
</comment>
<dbReference type="RefSeq" id="WP_093935619.1">
    <property type="nucleotide sequence ID" value="NZ_NMQT01000073.1"/>
</dbReference>
<dbReference type="AlphaFoldDB" id="A0A229S4V9"/>
<organism evidence="1 2">
    <name type="scientific">Amycolatopsis thailandensis</name>
    <dbReference type="NCBI Taxonomy" id="589330"/>
    <lineage>
        <taxon>Bacteria</taxon>
        <taxon>Bacillati</taxon>
        <taxon>Actinomycetota</taxon>
        <taxon>Actinomycetes</taxon>
        <taxon>Pseudonocardiales</taxon>
        <taxon>Pseudonocardiaceae</taxon>
        <taxon>Amycolatopsis</taxon>
    </lineage>
</organism>
<sequence>MKHSPTHNGCQVFHFAAWRWCIKRAHELLEVHDSVATFHEHVLITGMEQFLPLKPAPEGRLKLIEVRVDIEYAMTKTDLSKPIILAPLSSPSGEEFGWMVIDGWHRIYRALSEGRETLPAYLLNPAAEEAIRIPL</sequence>
<protein>
    <recommendedName>
        <fullName evidence="3">ParB/Sulfiredoxin domain-containing protein</fullName>
    </recommendedName>
</protein>
<evidence type="ECO:0000313" key="2">
    <source>
        <dbReference type="Proteomes" id="UP000215223"/>
    </source>
</evidence>
<dbReference type="Proteomes" id="UP000215223">
    <property type="component" value="Unassembled WGS sequence"/>
</dbReference>
<dbReference type="EMBL" id="NMQT01000073">
    <property type="protein sequence ID" value="OXM53749.1"/>
    <property type="molecule type" value="Genomic_DNA"/>
</dbReference>
<evidence type="ECO:0000313" key="1">
    <source>
        <dbReference type="EMBL" id="OXM53749.1"/>
    </source>
</evidence>
<name>A0A229S4V9_9PSEU</name>
<reference evidence="1 2" key="1">
    <citation type="submission" date="2017-07" db="EMBL/GenBank/DDBJ databases">
        <title>Amycolatopsis thailandensis Genome sequencing and assembly.</title>
        <authorList>
            <person name="Kaur N."/>
            <person name="Mayilraj S."/>
        </authorList>
    </citation>
    <scope>NUCLEOTIDE SEQUENCE [LARGE SCALE GENOMIC DNA]</scope>
    <source>
        <strain evidence="1 2">JCM 16380</strain>
    </source>
</reference>
<dbReference type="OrthoDB" id="3618883at2"/>
<gene>
    <name evidence="1" type="ORF">CFP71_21290</name>
</gene>
<keyword evidence="2" id="KW-1185">Reference proteome</keyword>